<accession>A0ABM1E499</accession>
<proteinExistence type="predicted"/>
<reference evidence="6" key="1">
    <citation type="submission" date="2025-08" db="UniProtKB">
        <authorList>
            <consortium name="RefSeq"/>
        </authorList>
    </citation>
    <scope>IDENTIFICATION</scope>
</reference>
<protein>
    <submittedName>
        <fullName evidence="6">Uncharacterized protein LOC106808705</fullName>
    </submittedName>
</protein>
<feature type="non-terminal residue" evidence="6">
    <location>
        <position position="1"/>
    </location>
</feature>
<evidence type="ECO:0000313" key="5">
    <source>
        <dbReference type="Proteomes" id="UP000695022"/>
    </source>
</evidence>
<gene>
    <name evidence="6" type="primary">LOC106808705</name>
</gene>
<feature type="compositionally biased region" description="Polar residues" evidence="2">
    <location>
        <begin position="652"/>
        <end position="664"/>
    </location>
</feature>
<dbReference type="PANTHER" id="PTHR46560">
    <property type="entry name" value="CYPHER, ISOFORM B"/>
    <property type="match status" value="1"/>
</dbReference>
<dbReference type="InterPro" id="IPR042235">
    <property type="entry name" value="ZP-C_dom"/>
</dbReference>
<keyword evidence="3" id="KW-0472">Membrane</keyword>
<keyword evidence="3" id="KW-0812">Transmembrane</keyword>
<evidence type="ECO:0000256" key="2">
    <source>
        <dbReference type="SAM" id="MobiDB-lite"/>
    </source>
</evidence>
<feature type="region of interest" description="Disordered" evidence="2">
    <location>
        <begin position="652"/>
        <end position="681"/>
    </location>
</feature>
<feature type="domain" description="ZP" evidence="4">
    <location>
        <begin position="390"/>
        <end position="649"/>
    </location>
</feature>
<dbReference type="GeneID" id="106808705"/>
<dbReference type="Proteomes" id="UP000695022">
    <property type="component" value="Unplaced"/>
</dbReference>
<evidence type="ECO:0000259" key="4">
    <source>
        <dbReference type="PROSITE" id="PS51034"/>
    </source>
</evidence>
<sequence>RGGYGGRGREGGGYGGGGYEGGGSGGAGYVEEGYGEEGYEAGGRRGGEYGGGGRYGGGGEYGGGRGGGGYGGGGEYGGGRGGGGYGGVGGGSYGTEGSGHGVGGEYGSTGGDYGGGAGIGAGYGGTGAGIGAGYGGTGAGIGAGYGGTGAGGHGGGIGGGYPANGAHGRVGGTINSGYGGGGASKGYEYNYGSGYDDAGGYSGGGSGGGHSATNSAHGSGVSSAGNYGGTGSGSYGGGSSGSGYGGGSAAGYGGSEAGYGGGSSGAGYGGGSSGAGYGGGSAAGGYGGAVGGYGGGVGVGPEYGGSQEIGGYGAGGAGLSAGGAAGYGNTYGGAGYSGAVGRGQGYGRTGTAYGSGSGPIQNGIGGTYTRPTGYGSSNTGSSVVKELKVTCDKVSNTMQVEFEFYKEFAGRIYPRGYYAIEQCVAHGTGSSNLYVGIPLDGCGTVELDDTGYRGRDYLESSKNTFQNTIIVMVENRYNVIEEWDRAYIISCQFKGDENHPTLNYGVRVPEIPTEYHGTQESPVPKAILRVVKGHDPWAPGTDGLVVGEHATLIISHLVDNHWDLIITNCYAHDGVGLSKIQLVDEYGCPADPKFIQILKKEAQGTTSIVYGTFKAFKFPDRPNVYFQCSIQVCEETCGDQYCLSRQKSAPYSAQRPSYNTNNQRGSGFGGPTGGNYGPPAGGRSFTYDINTVGRKKRSVDDPSNSTEILETDEFVGIPLNSTSFVPTQTNTSAPEKKPTLKIRMNDIYRGVLIKLPGEPDYSEGYTMKKQSNMCISKAGFLWGITVMGAMVTMAVIVSAFLFIRSRVRPEKNSNEHICIESVRRH</sequence>
<dbReference type="PROSITE" id="PS51034">
    <property type="entry name" value="ZP_2"/>
    <property type="match status" value="1"/>
</dbReference>
<dbReference type="RefSeq" id="XP_014667020.1">
    <property type="nucleotide sequence ID" value="XM_014811534.1"/>
</dbReference>
<organism evidence="5 6">
    <name type="scientific">Priapulus caudatus</name>
    <name type="common">Priapulid worm</name>
    <dbReference type="NCBI Taxonomy" id="37621"/>
    <lineage>
        <taxon>Eukaryota</taxon>
        <taxon>Metazoa</taxon>
        <taxon>Ecdysozoa</taxon>
        <taxon>Scalidophora</taxon>
        <taxon>Priapulida</taxon>
        <taxon>Priapulimorpha</taxon>
        <taxon>Priapulimorphida</taxon>
        <taxon>Priapulidae</taxon>
        <taxon>Priapulus</taxon>
    </lineage>
</organism>
<name>A0ABM1E499_PRICU</name>
<dbReference type="SMART" id="SM00241">
    <property type="entry name" value="ZP"/>
    <property type="match status" value="1"/>
</dbReference>
<keyword evidence="3" id="KW-1133">Transmembrane helix</keyword>
<evidence type="ECO:0000256" key="1">
    <source>
        <dbReference type="ARBA" id="ARBA00023157"/>
    </source>
</evidence>
<dbReference type="InterPro" id="IPR055355">
    <property type="entry name" value="ZP-C"/>
</dbReference>
<feature type="compositionally biased region" description="Gly residues" evidence="2">
    <location>
        <begin position="1"/>
        <end position="28"/>
    </location>
</feature>
<feature type="region of interest" description="Disordered" evidence="2">
    <location>
        <begin position="1"/>
        <end position="50"/>
    </location>
</feature>
<dbReference type="Gene3D" id="2.60.40.4100">
    <property type="entry name" value="Zona pellucida, ZP-C domain"/>
    <property type="match status" value="1"/>
</dbReference>
<feature type="compositionally biased region" description="Gly residues" evidence="2">
    <location>
        <begin position="666"/>
        <end position="680"/>
    </location>
</feature>
<dbReference type="InterPro" id="IPR001507">
    <property type="entry name" value="ZP_dom"/>
</dbReference>
<dbReference type="PRINTS" id="PR01228">
    <property type="entry name" value="EGGSHELL"/>
</dbReference>
<feature type="transmembrane region" description="Helical" evidence="3">
    <location>
        <begin position="780"/>
        <end position="803"/>
    </location>
</feature>
<evidence type="ECO:0000256" key="3">
    <source>
        <dbReference type="SAM" id="Phobius"/>
    </source>
</evidence>
<dbReference type="PANTHER" id="PTHR46560:SF5">
    <property type="entry name" value="CYPHER, ISOFORM B"/>
    <property type="match status" value="1"/>
</dbReference>
<keyword evidence="1" id="KW-1015">Disulfide bond</keyword>
<keyword evidence="5" id="KW-1185">Reference proteome</keyword>
<dbReference type="Pfam" id="PF00100">
    <property type="entry name" value="Zona_pellucida"/>
    <property type="match status" value="1"/>
</dbReference>
<evidence type="ECO:0000313" key="6">
    <source>
        <dbReference type="RefSeq" id="XP_014667020.1"/>
    </source>
</evidence>